<evidence type="ECO:0000313" key="2">
    <source>
        <dbReference type="Proteomes" id="UP000632377"/>
    </source>
</evidence>
<proteinExistence type="predicted"/>
<dbReference type="Proteomes" id="UP000632377">
    <property type="component" value="Unassembled WGS sequence"/>
</dbReference>
<organism evidence="1 2">
    <name type="scientific">Clostridium rhizosphaerae</name>
    <dbReference type="NCBI Taxonomy" id="2803861"/>
    <lineage>
        <taxon>Bacteria</taxon>
        <taxon>Bacillati</taxon>
        <taxon>Bacillota</taxon>
        <taxon>Clostridia</taxon>
        <taxon>Eubacteriales</taxon>
        <taxon>Clostridiaceae</taxon>
        <taxon>Clostridium</taxon>
    </lineage>
</organism>
<reference evidence="1 2" key="1">
    <citation type="submission" date="2021-01" db="EMBL/GenBank/DDBJ databases">
        <title>Genome public.</title>
        <authorList>
            <person name="Liu C."/>
            <person name="Sun Q."/>
        </authorList>
    </citation>
    <scope>NUCLEOTIDE SEQUENCE [LARGE SCALE GENOMIC DNA]</scope>
    <source>
        <strain evidence="1 2">YIM B02515</strain>
    </source>
</reference>
<gene>
    <name evidence="1" type="ORF">JK636_07375</name>
</gene>
<accession>A0ABS1T8A6</accession>
<dbReference type="InterPro" id="IPR009351">
    <property type="entry name" value="AlkZ-like"/>
</dbReference>
<dbReference type="EMBL" id="JAESWC010000002">
    <property type="protein sequence ID" value="MBL4935579.1"/>
    <property type="molecule type" value="Genomic_DNA"/>
</dbReference>
<name>A0ABS1T8A6_9CLOT</name>
<dbReference type="PANTHER" id="PTHR30528">
    <property type="entry name" value="CYTOPLASMIC PROTEIN"/>
    <property type="match status" value="1"/>
</dbReference>
<dbReference type="PANTHER" id="PTHR30528:SF0">
    <property type="entry name" value="CYTOPLASMIC PROTEIN"/>
    <property type="match status" value="1"/>
</dbReference>
<keyword evidence="2" id="KW-1185">Reference proteome</keyword>
<evidence type="ECO:0000313" key="1">
    <source>
        <dbReference type="EMBL" id="MBL4935579.1"/>
    </source>
</evidence>
<dbReference type="RefSeq" id="WP_202748178.1">
    <property type="nucleotide sequence ID" value="NZ_JAESWC010000002.1"/>
</dbReference>
<comment type="caution">
    <text evidence="1">The sequence shown here is derived from an EMBL/GenBank/DDBJ whole genome shotgun (WGS) entry which is preliminary data.</text>
</comment>
<sequence length="403" mass="47461">MGEICISKEQLRKFLVIYQGLHYPKTFNGYLGIKEFVKRVGCLQYDPLNVVGRNIDLILQSRIENYEPKMLEKLMYEDRELIDGWDKMMSIYCIEDWAYFERIRNRRKSELEELLKRRNSREAITYVDFIKGYIAENGACLPSKIDLGGAKCGSWGHGKLSSAAMDYMFNIGILGVKEKKNVQRVYDLIENVLPKEILQMKDPFDSDRSFYKWYFKRRIGSIGVYWDRNGGGWLGHFLSEKQLRSEILQELCAEGELLRVEVEGVNENFYIRAEDSHMLAELEQNFDKKVTFLAPLDNLLWDRKLVKDIFDFEYSWEVYVPVSKRKYGYYVLPVLYGDKIIARFEPEIHRGDAPLVIKNWWWEDRTVVTDEVINEVIDCFARFCRFLKASGLSDEAYKVILGK</sequence>
<dbReference type="Pfam" id="PF06224">
    <property type="entry name" value="AlkZ-like"/>
    <property type="match status" value="1"/>
</dbReference>
<protein>
    <submittedName>
        <fullName evidence="1">YcaQ family DNA glycosylase</fullName>
    </submittedName>
</protein>